<accession>A0A1V6THB7</accession>
<evidence type="ECO:0000313" key="2">
    <source>
        <dbReference type="Proteomes" id="UP000191285"/>
    </source>
</evidence>
<keyword evidence="2" id="KW-1185">Reference proteome</keyword>
<protein>
    <submittedName>
        <fullName evidence="1">Uncharacterized protein</fullName>
    </submittedName>
</protein>
<reference evidence="2" key="1">
    <citation type="journal article" date="2017" name="Nat. Microbiol.">
        <title>Global analysis of biosynthetic gene clusters reveals vast potential of secondary metabolite production in Penicillium species.</title>
        <authorList>
            <person name="Nielsen J.C."/>
            <person name="Grijseels S."/>
            <person name="Prigent S."/>
            <person name="Ji B."/>
            <person name="Dainat J."/>
            <person name="Nielsen K.F."/>
            <person name="Frisvad J.C."/>
            <person name="Workman M."/>
            <person name="Nielsen J."/>
        </authorList>
    </citation>
    <scope>NUCLEOTIDE SEQUENCE [LARGE SCALE GENOMIC DNA]</scope>
    <source>
        <strain evidence="2">IBT 24891</strain>
    </source>
</reference>
<dbReference type="Proteomes" id="UP000191285">
    <property type="component" value="Unassembled WGS sequence"/>
</dbReference>
<dbReference type="AlphaFoldDB" id="A0A1V6THB7"/>
<name>A0A1V6THB7_9EURO</name>
<organism evidence="1 2">
    <name type="scientific">Penicillium steckii</name>
    <dbReference type="NCBI Taxonomy" id="303698"/>
    <lineage>
        <taxon>Eukaryota</taxon>
        <taxon>Fungi</taxon>
        <taxon>Dikarya</taxon>
        <taxon>Ascomycota</taxon>
        <taxon>Pezizomycotina</taxon>
        <taxon>Eurotiomycetes</taxon>
        <taxon>Eurotiomycetidae</taxon>
        <taxon>Eurotiales</taxon>
        <taxon>Aspergillaceae</taxon>
        <taxon>Penicillium</taxon>
    </lineage>
</organism>
<evidence type="ECO:0000313" key="1">
    <source>
        <dbReference type="EMBL" id="OQE25566.1"/>
    </source>
</evidence>
<comment type="caution">
    <text evidence="1">The sequence shown here is derived from an EMBL/GenBank/DDBJ whole genome shotgun (WGS) entry which is preliminary data.</text>
</comment>
<dbReference type="EMBL" id="MLKD01000006">
    <property type="protein sequence ID" value="OQE25566.1"/>
    <property type="molecule type" value="Genomic_DNA"/>
</dbReference>
<gene>
    <name evidence="1" type="ORF">PENSTE_c006G07991</name>
</gene>
<proteinExistence type="predicted"/>
<sequence>MTIPTESEVREMFESERLKRNDCTNLPDEQIESTARFLVEAIGRHETEQEDLPYHFPDEEFYEKVLSARDIMLQALASFRKTDASDAPCASFVETMLERLDDITFREDPEELKLEESVWTHDDIV</sequence>